<dbReference type="EMBL" id="ABIL02000006">
    <property type="protein sequence ID" value="EDS72021.1"/>
    <property type="molecule type" value="Genomic_DNA"/>
</dbReference>
<evidence type="ECO:0000256" key="1">
    <source>
        <dbReference type="ARBA" id="ARBA00010641"/>
    </source>
</evidence>
<evidence type="ECO:0000313" key="7">
    <source>
        <dbReference type="Proteomes" id="UP000005178"/>
    </source>
</evidence>
<keyword evidence="7" id="KW-1185">Reference proteome</keyword>
<reference evidence="6" key="2">
    <citation type="submission" date="2013-08" db="EMBL/GenBank/DDBJ databases">
        <title>Draft genome sequence of Anaerofustis stercorihominis (DSM 17244).</title>
        <authorList>
            <person name="Sudarsanam P."/>
            <person name="Ley R."/>
            <person name="Guruge J."/>
            <person name="Turnbaugh P.J."/>
            <person name="Mahowald M."/>
            <person name="Liep D."/>
            <person name="Gordon J."/>
        </authorList>
    </citation>
    <scope>NUCLEOTIDE SEQUENCE</scope>
    <source>
        <strain evidence="6">DSM 17244</strain>
    </source>
</reference>
<feature type="domain" description="RNA polymerase sigma-70 region 2" evidence="5">
    <location>
        <begin position="36"/>
        <end position="93"/>
    </location>
</feature>
<keyword evidence="3" id="KW-0731">Sigma factor</keyword>
<evidence type="ECO:0000313" key="6">
    <source>
        <dbReference type="EMBL" id="EDS72021.1"/>
    </source>
</evidence>
<dbReference type="STRING" id="445971.ANASTE_01729"/>
<dbReference type="SUPFAM" id="SSF88946">
    <property type="entry name" value="Sigma2 domain of RNA polymerase sigma factors"/>
    <property type="match status" value="1"/>
</dbReference>
<dbReference type="InterPro" id="IPR013325">
    <property type="entry name" value="RNA_pol_sigma_r2"/>
</dbReference>
<dbReference type="GO" id="GO:0006352">
    <property type="term" value="P:DNA-templated transcription initiation"/>
    <property type="evidence" value="ECO:0007669"/>
    <property type="project" value="InterPro"/>
</dbReference>
<dbReference type="PANTHER" id="PTHR43133:SF51">
    <property type="entry name" value="RNA POLYMERASE SIGMA FACTOR"/>
    <property type="match status" value="1"/>
</dbReference>
<dbReference type="InterPro" id="IPR014284">
    <property type="entry name" value="RNA_pol_sigma-70_dom"/>
</dbReference>
<dbReference type="AlphaFoldDB" id="B1C8W1"/>
<evidence type="ECO:0000256" key="4">
    <source>
        <dbReference type="ARBA" id="ARBA00023163"/>
    </source>
</evidence>
<reference evidence="6" key="1">
    <citation type="submission" date="2008-01" db="EMBL/GenBank/DDBJ databases">
        <authorList>
            <person name="Fulton L."/>
            <person name="Clifton S."/>
            <person name="Fulton B."/>
            <person name="Xu J."/>
            <person name="Minx P."/>
            <person name="Pepin K.H."/>
            <person name="Johnson M."/>
            <person name="Thiruvilangam P."/>
            <person name="Bhonagiri V."/>
            <person name="Nash W.E."/>
            <person name="Mardis E.R."/>
            <person name="Wilson R.K."/>
        </authorList>
    </citation>
    <scope>NUCLEOTIDE SEQUENCE [LARGE SCALE GENOMIC DNA]</scope>
    <source>
        <strain evidence="6">DSM 17244</strain>
    </source>
</reference>
<proteinExistence type="inferred from homology"/>
<dbReference type="SUPFAM" id="SSF88659">
    <property type="entry name" value="Sigma3 and sigma4 domains of RNA polymerase sigma factors"/>
    <property type="match status" value="1"/>
</dbReference>
<dbReference type="InterPro" id="IPR039425">
    <property type="entry name" value="RNA_pol_sigma-70-like"/>
</dbReference>
<sequence>MKGGNDMENKEINELIDSAIEGNSKDLELILSEVNDFVFNLSLRMLGTIHDAEDATQDILIKVMLNLASFKKLSSFKTWVYRIAVNYLLDYKKSMFYKYPLSFEYYADDIKAGYVDDEIIFEGDKNELSKELKLSCTNVMLQCLDAKSRCVFIIGTMFGVDSKIAGEILDMTPENYRQILHRSRKKMSKFLSEYCGLSKTGCCNCERRVGYAVKQHRLNPKDLEYSRLETLSEDILEDYMKSMEVFDEKISVFEDLPKYNSNIDVKSFITDLVTSKHMKKIKEY</sequence>
<name>B1C8W1_9FIRM</name>
<dbReference type="InterPro" id="IPR007627">
    <property type="entry name" value="RNA_pol_sigma70_r2"/>
</dbReference>
<organism evidence="6 7">
    <name type="scientific">Anaerofustis stercorihominis DSM 17244</name>
    <dbReference type="NCBI Taxonomy" id="445971"/>
    <lineage>
        <taxon>Bacteria</taxon>
        <taxon>Bacillati</taxon>
        <taxon>Bacillota</taxon>
        <taxon>Clostridia</taxon>
        <taxon>Eubacteriales</taxon>
        <taxon>Eubacteriaceae</taxon>
        <taxon>Anaerofustis</taxon>
    </lineage>
</organism>
<dbReference type="eggNOG" id="COG1595">
    <property type="taxonomic scope" value="Bacteria"/>
</dbReference>
<evidence type="ECO:0000256" key="2">
    <source>
        <dbReference type="ARBA" id="ARBA00023015"/>
    </source>
</evidence>
<evidence type="ECO:0000259" key="5">
    <source>
        <dbReference type="Pfam" id="PF04542"/>
    </source>
</evidence>
<keyword evidence="2" id="KW-0805">Transcription regulation</keyword>
<dbReference type="GO" id="GO:0016987">
    <property type="term" value="F:sigma factor activity"/>
    <property type="evidence" value="ECO:0007669"/>
    <property type="project" value="UniProtKB-KW"/>
</dbReference>
<evidence type="ECO:0000256" key="3">
    <source>
        <dbReference type="ARBA" id="ARBA00023082"/>
    </source>
</evidence>
<comment type="caution">
    <text evidence="6">The sequence shown here is derived from an EMBL/GenBank/DDBJ whole genome shotgun (WGS) entry which is preliminary data.</text>
</comment>
<keyword evidence="4" id="KW-0804">Transcription</keyword>
<dbReference type="Gene3D" id="1.10.1740.10">
    <property type="match status" value="1"/>
</dbReference>
<dbReference type="HOGENOM" id="CLU_047691_0_0_9"/>
<dbReference type="NCBIfam" id="TIGR02937">
    <property type="entry name" value="sigma70-ECF"/>
    <property type="match status" value="1"/>
</dbReference>
<dbReference type="Pfam" id="PF04542">
    <property type="entry name" value="Sigma70_r2"/>
    <property type="match status" value="1"/>
</dbReference>
<dbReference type="InterPro" id="IPR013324">
    <property type="entry name" value="RNA_pol_sigma_r3/r4-like"/>
</dbReference>
<gene>
    <name evidence="6" type="ORF">ANASTE_01729</name>
</gene>
<dbReference type="PANTHER" id="PTHR43133">
    <property type="entry name" value="RNA POLYMERASE ECF-TYPE SIGMA FACTO"/>
    <property type="match status" value="1"/>
</dbReference>
<protein>
    <submittedName>
        <fullName evidence="6">Sigma-70 region 2</fullName>
    </submittedName>
</protein>
<accession>B1C8W1</accession>
<dbReference type="Proteomes" id="UP000005178">
    <property type="component" value="Unassembled WGS sequence"/>
</dbReference>
<comment type="similarity">
    <text evidence="1">Belongs to the sigma-70 factor family. ECF subfamily.</text>
</comment>